<dbReference type="Pfam" id="PF01408">
    <property type="entry name" value="GFO_IDH_MocA"/>
    <property type="match status" value="1"/>
</dbReference>
<reference evidence="3 4" key="1">
    <citation type="submission" date="2019-01" db="EMBL/GenBank/DDBJ databases">
        <authorList>
            <person name="Brito A."/>
        </authorList>
    </citation>
    <scope>NUCLEOTIDE SEQUENCE [LARGE SCALE GENOMIC DNA]</scope>
    <source>
        <strain evidence="3">1</strain>
    </source>
</reference>
<dbReference type="InterPro" id="IPR051450">
    <property type="entry name" value="Gfo/Idh/MocA_Oxidoreductases"/>
</dbReference>
<dbReference type="Pfam" id="PF22725">
    <property type="entry name" value="GFO_IDH_MocA_C3"/>
    <property type="match status" value="1"/>
</dbReference>
<evidence type="ECO:0000259" key="1">
    <source>
        <dbReference type="Pfam" id="PF01408"/>
    </source>
</evidence>
<name>A0A563VW06_9CYAN</name>
<dbReference type="RefSeq" id="WP_144874204.1">
    <property type="nucleotide sequence ID" value="NZ_LR214071.1"/>
</dbReference>
<gene>
    <name evidence="3" type="ORF">H1P_3340004</name>
</gene>
<dbReference type="GO" id="GO:0000166">
    <property type="term" value="F:nucleotide binding"/>
    <property type="evidence" value="ECO:0007669"/>
    <property type="project" value="InterPro"/>
</dbReference>
<keyword evidence="4" id="KW-1185">Reference proteome</keyword>
<dbReference type="SUPFAM" id="SSF51735">
    <property type="entry name" value="NAD(P)-binding Rossmann-fold domains"/>
    <property type="match status" value="1"/>
</dbReference>
<dbReference type="Proteomes" id="UP000320055">
    <property type="component" value="Unassembled WGS sequence"/>
</dbReference>
<dbReference type="OrthoDB" id="9815825at2"/>
<sequence length="344" mass="38757">MKLGVAVLGVGRWGVHFVRNFLEHPQTELIAVVDSYEDSLTRCQERFDLNSNKVLLTTHWEKVKRLTNLDAVVVATPATTHYSIIQDALQSGYHVLAEKPLTLDPAECLELTELARSKNLQLLVDHTYLFNSTVTKGQEIIAAKELGDLRYGYATRTHLSPVRQDVDALWDLAIHDIAIFNYWLGESPIQVQAKGQTWLQKNSVMPISSQPGLADMVWVTLYYPSGFQTHIHLCWLNPDKQRRLCVVGSQGTLIFDEMAQETPLTIQQGYFAQEGENFIPQGQSRRAIDVEKNEPLSQVCDRFIQNILANKQDNFSSGKVGAELVKVLRALTTSLEQQGNIINL</sequence>
<dbReference type="EMBL" id="CAACVJ010000262">
    <property type="protein sequence ID" value="VEP15433.1"/>
    <property type="molecule type" value="Genomic_DNA"/>
</dbReference>
<feature type="domain" description="GFO/IDH/MocA-like oxidoreductase" evidence="2">
    <location>
        <begin position="138"/>
        <end position="253"/>
    </location>
</feature>
<dbReference type="Gene3D" id="3.40.50.720">
    <property type="entry name" value="NAD(P)-binding Rossmann-like Domain"/>
    <property type="match status" value="1"/>
</dbReference>
<dbReference type="InterPro" id="IPR055170">
    <property type="entry name" value="GFO_IDH_MocA-like_dom"/>
</dbReference>
<dbReference type="InterPro" id="IPR000683">
    <property type="entry name" value="Gfo/Idh/MocA-like_OxRdtase_N"/>
</dbReference>
<evidence type="ECO:0000313" key="4">
    <source>
        <dbReference type="Proteomes" id="UP000320055"/>
    </source>
</evidence>
<dbReference type="SUPFAM" id="SSF55347">
    <property type="entry name" value="Glyceraldehyde-3-phosphate dehydrogenase-like, C-terminal domain"/>
    <property type="match status" value="1"/>
</dbReference>
<dbReference type="AlphaFoldDB" id="A0A563VW06"/>
<evidence type="ECO:0000259" key="2">
    <source>
        <dbReference type="Pfam" id="PF22725"/>
    </source>
</evidence>
<evidence type="ECO:0000313" key="3">
    <source>
        <dbReference type="EMBL" id="VEP15433.1"/>
    </source>
</evidence>
<dbReference type="InterPro" id="IPR036291">
    <property type="entry name" value="NAD(P)-bd_dom_sf"/>
</dbReference>
<accession>A0A563VW06</accession>
<dbReference type="PANTHER" id="PTHR43377:SF6">
    <property type="entry name" value="GFO_IDH_MOCA-LIKE OXIDOREDUCTASE N-TERMINAL DOMAIN-CONTAINING PROTEIN"/>
    <property type="match status" value="1"/>
</dbReference>
<dbReference type="Gene3D" id="3.30.360.10">
    <property type="entry name" value="Dihydrodipicolinate Reductase, domain 2"/>
    <property type="match status" value="1"/>
</dbReference>
<dbReference type="PANTHER" id="PTHR43377">
    <property type="entry name" value="BILIVERDIN REDUCTASE A"/>
    <property type="match status" value="1"/>
</dbReference>
<feature type="domain" description="Gfo/Idh/MocA-like oxidoreductase N-terminal" evidence="1">
    <location>
        <begin position="4"/>
        <end position="126"/>
    </location>
</feature>
<proteinExistence type="predicted"/>
<protein>
    <submittedName>
        <fullName evidence="3">Oxidoreductase domain protein</fullName>
    </submittedName>
</protein>
<organism evidence="3 4">
    <name type="scientific">Hyella patelloides LEGE 07179</name>
    <dbReference type="NCBI Taxonomy" id="945734"/>
    <lineage>
        <taxon>Bacteria</taxon>
        <taxon>Bacillati</taxon>
        <taxon>Cyanobacteriota</taxon>
        <taxon>Cyanophyceae</taxon>
        <taxon>Pleurocapsales</taxon>
        <taxon>Hyellaceae</taxon>
        <taxon>Hyella</taxon>
    </lineage>
</organism>